<proteinExistence type="predicted"/>
<dbReference type="AlphaFoldDB" id="A0AAD7BG47"/>
<organism evidence="2 3">
    <name type="scientific">Roridomyces roridus</name>
    <dbReference type="NCBI Taxonomy" id="1738132"/>
    <lineage>
        <taxon>Eukaryota</taxon>
        <taxon>Fungi</taxon>
        <taxon>Dikarya</taxon>
        <taxon>Basidiomycota</taxon>
        <taxon>Agaricomycotina</taxon>
        <taxon>Agaricomycetes</taxon>
        <taxon>Agaricomycetidae</taxon>
        <taxon>Agaricales</taxon>
        <taxon>Marasmiineae</taxon>
        <taxon>Mycenaceae</taxon>
        <taxon>Roridomyces</taxon>
    </lineage>
</organism>
<reference evidence="2" key="1">
    <citation type="submission" date="2023-03" db="EMBL/GenBank/DDBJ databases">
        <title>Massive genome expansion in bonnet fungi (Mycena s.s.) driven by repeated elements and novel gene families across ecological guilds.</title>
        <authorList>
            <consortium name="Lawrence Berkeley National Laboratory"/>
            <person name="Harder C.B."/>
            <person name="Miyauchi S."/>
            <person name="Viragh M."/>
            <person name="Kuo A."/>
            <person name="Thoen E."/>
            <person name="Andreopoulos B."/>
            <person name="Lu D."/>
            <person name="Skrede I."/>
            <person name="Drula E."/>
            <person name="Henrissat B."/>
            <person name="Morin E."/>
            <person name="Kohler A."/>
            <person name="Barry K."/>
            <person name="LaButti K."/>
            <person name="Morin E."/>
            <person name="Salamov A."/>
            <person name="Lipzen A."/>
            <person name="Mereny Z."/>
            <person name="Hegedus B."/>
            <person name="Baldrian P."/>
            <person name="Stursova M."/>
            <person name="Weitz H."/>
            <person name="Taylor A."/>
            <person name="Grigoriev I.V."/>
            <person name="Nagy L.G."/>
            <person name="Martin F."/>
            <person name="Kauserud H."/>
        </authorList>
    </citation>
    <scope>NUCLEOTIDE SEQUENCE</scope>
    <source>
        <strain evidence="2">9284</strain>
    </source>
</reference>
<keyword evidence="3" id="KW-1185">Reference proteome</keyword>
<sequence>MAFNGSSLARFNAPSLVRDNEFSFSGDFNLDDIPRMYHKYNSTQPTVIRVAPGWFILRFPGYIGLVSAWQFKVWVLHNRRLHIAIENAVVVFENPAGYVDFANLFNLFGNRFGWAIWTPEGIIYPAEHLDIADYADFLVGNDDIDQGRGVIRPGHVQVEEQFFELLMDSWKHRAMNKERSIKQSQYAKLNYAGLPDVGSVANKAALALKRKATGHLVGESSRAASAMTAAAASTSAAANAGSGSLALHFPAPPAANFAPAMPAFPAPAGANFAMGPPGMPTLNTAVHPMFAHRSNSAPSPSTTVMPSPAVSAMTSPLRGTTPPAFIGLDTTNLTAAELADLDLTNFSTSVPVMLGPFLASSSTTDDTATSVRLRRDSTWRATGSFFIFPTPSAELGSLVPITVLT</sequence>
<gene>
    <name evidence="2" type="ORF">FB45DRAFT_871154</name>
</gene>
<protein>
    <submittedName>
        <fullName evidence="2">Uncharacterized protein</fullName>
    </submittedName>
</protein>
<evidence type="ECO:0000256" key="1">
    <source>
        <dbReference type="SAM" id="MobiDB-lite"/>
    </source>
</evidence>
<accession>A0AAD7BG47</accession>
<name>A0AAD7BG47_9AGAR</name>
<evidence type="ECO:0000313" key="2">
    <source>
        <dbReference type="EMBL" id="KAJ7620078.1"/>
    </source>
</evidence>
<feature type="region of interest" description="Disordered" evidence="1">
    <location>
        <begin position="295"/>
        <end position="315"/>
    </location>
</feature>
<dbReference type="EMBL" id="JARKIF010000017">
    <property type="protein sequence ID" value="KAJ7620078.1"/>
    <property type="molecule type" value="Genomic_DNA"/>
</dbReference>
<evidence type="ECO:0000313" key="3">
    <source>
        <dbReference type="Proteomes" id="UP001221142"/>
    </source>
</evidence>
<comment type="caution">
    <text evidence="2">The sequence shown here is derived from an EMBL/GenBank/DDBJ whole genome shotgun (WGS) entry which is preliminary data.</text>
</comment>
<dbReference type="Proteomes" id="UP001221142">
    <property type="component" value="Unassembled WGS sequence"/>
</dbReference>
<feature type="compositionally biased region" description="Polar residues" evidence="1">
    <location>
        <begin position="295"/>
        <end position="305"/>
    </location>
</feature>